<dbReference type="InterPro" id="IPR032831">
    <property type="entry name" value="LptM_cons"/>
</dbReference>
<evidence type="ECO:0000313" key="7">
    <source>
        <dbReference type="EMBL" id="RFO97917.1"/>
    </source>
</evidence>
<protein>
    <recommendedName>
        <fullName evidence="9">Lipoprotein</fullName>
    </recommendedName>
</protein>
<evidence type="ECO:0000256" key="2">
    <source>
        <dbReference type="ARBA" id="ARBA00022729"/>
    </source>
</evidence>
<dbReference type="EMBL" id="QFZK01000002">
    <property type="protein sequence ID" value="RFO97917.1"/>
    <property type="molecule type" value="Genomic_DNA"/>
</dbReference>
<accession>A0A3E1REX2</accession>
<dbReference type="RefSeq" id="WP_117174358.1">
    <property type="nucleotide sequence ID" value="NZ_QFZK01000002.1"/>
</dbReference>
<keyword evidence="2" id="KW-0732">Signal</keyword>
<sequence length="42" mass="4317">MLNANRILVSVLVLVVCVLNLTACGQTGPLYLPAPPVGTAPK</sequence>
<keyword evidence="3" id="KW-0472">Membrane</keyword>
<dbReference type="Pfam" id="PF13627">
    <property type="entry name" value="LptM_cons"/>
    <property type="match status" value="1"/>
</dbReference>
<keyword evidence="8" id="KW-1185">Reference proteome</keyword>
<evidence type="ECO:0000256" key="6">
    <source>
        <dbReference type="ARBA" id="ARBA00023288"/>
    </source>
</evidence>
<evidence type="ECO:0000256" key="3">
    <source>
        <dbReference type="ARBA" id="ARBA00023136"/>
    </source>
</evidence>
<evidence type="ECO:0000256" key="4">
    <source>
        <dbReference type="ARBA" id="ARBA00023139"/>
    </source>
</evidence>
<comment type="subcellular location">
    <subcellularLocation>
        <location evidence="1">Cell outer membrane</location>
        <topology evidence="1">Lipid-anchor</topology>
    </subcellularLocation>
</comment>
<dbReference type="AlphaFoldDB" id="A0A3E1REX2"/>
<organism evidence="7 8">
    <name type="scientific">Rhodoferax lacus</name>
    <dbReference type="NCBI Taxonomy" id="2184758"/>
    <lineage>
        <taxon>Bacteria</taxon>
        <taxon>Pseudomonadati</taxon>
        <taxon>Pseudomonadota</taxon>
        <taxon>Betaproteobacteria</taxon>
        <taxon>Burkholderiales</taxon>
        <taxon>Comamonadaceae</taxon>
        <taxon>Rhodoferax</taxon>
    </lineage>
</organism>
<name>A0A3E1REX2_9BURK</name>
<comment type="caution">
    <text evidence="7">The sequence shown here is derived from an EMBL/GenBank/DDBJ whole genome shotgun (WGS) entry which is preliminary data.</text>
</comment>
<evidence type="ECO:0000313" key="8">
    <source>
        <dbReference type="Proteomes" id="UP000260665"/>
    </source>
</evidence>
<dbReference type="NCBIfam" id="NF047847">
    <property type="entry name" value="SS_mature_LptM"/>
    <property type="match status" value="1"/>
</dbReference>
<reference evidence="7 8" key="1">
    <citation type="submission" date="2018-05" db="EMBL/GenBank/DDBJ databases">
        <title>Rhodoferax soyangensis sp.nov., isolated from an oligotrophic freshwater lake.</title>
        <authorList>
            <person name="Park M."/>
        </authorList>
    </citation>
    <scope>NUCLEOTIDE SEQUENCE [LARGE SCALE GENOMIC DNA]</scope>
    <source>
        <strain evidence="7 8">IMCC26218</strain>
    </source>
</reference>
<evidence type="ECO:0000256" key="1">
    <source>
        <dbReference type="ARBA" id="ARBA00004459"/>
    </source>
</evidence>
<dbReference type="Proteomes" id="UP000260665">
    <property type="component" value="Unassembled WGS sequence"/>
</dbReference>
<keyword evidence="5" id="KW-0998">Cell outer membrane</keyword>
<gene>
    <name evidence="7" type="ORF">DIC66_04095</name>
</gene>
<keyword evidence="4" id="KW-0564">Palmitate</keyword>
<dbReference type="GO" id="GO:0009279">
    <property type="term" value="C:cell outer membrane"/>
    <property type="evidence" value="ECO:0007669"/>
    <property type="project" value="UniProtKB-SubCell"/>
</dbReference>
<evidence type="ECO:0000256" key="5">
    <source>
        <dbReference type="ARBA" id="ARBA00023237"/>
    </source>
</evidence>
<evidence type="ECO:0008006" key="9">
    <source>
        <dbReference type="Google" id="ProtNLM"/>
    </source>
</evidence>
<keyword evidence="6" id="KW-0449">Lipoprotein</keyword>
<proteinExistence type="predicted"/>